<sequence>MIEFTDSFSQAAVAEACSASPQLLNLLAIQLTLPVFFRPFDDEGHITGAPEIKPLCSLRKTVLWVSERDLVGHLPKEITFVRQSCSCNDYGQPEGEWQRIINGVYYNHGSNESPDWRCHT</sequence>
<dbReference type="AlphaFoldDB" id="A0A7T8E954"/>
<name>A0A7T8E954_9GAMM</name>
<protein>
    <submittedName>
        <fullName evidence="1">Uncharacterized protein</fullName>
    </submittedName>
</protein>
<dbReference type="EMBL" id="CP032664">
    <property type="protein sequence ID" value="QQO82113.1"/>
    <property type="molecule type" value="Genomic_DNA"/>
</dbReference>
<organism evidence="1">
    <name type="scientific">Shewanella algae</name>
    <dbReference type="NCBI Taxonomy" id="38313"/>
    <lineage>
        <taxon>Bacteria</taxon>
        <taxon>Pseudomonadati</taxon>
        <taxon>Pseudomonadota</taxon>
        <taxon>Gammaproteobacteria</taxon>
        <taxon>Alteromonadales</taxon>
        <taxon>Shewanellaceae</taxon>
        <taxon>Shewanella</taxon>
    </lineage>
</organism>
<reference evidence="1" key="1">
    <citation type="submission" date="2018-09" db="EMBL/GenBank/DDBJ databases">
        <title>Genome sequencing and analysis.</title>
        <authorList>
            <person name="Huang Y.-T."/>
        </authorList>
    </citation>
    <scope>NUCLEOTIDE SEQUENCE</scope>
    <source>
        <strain evidence="1">HIDE</strain>
    </source>
</reference>
<dbReference type="RefSeq" id="WP_345861730.1">
    <property type="nucleotide sequence ID" value="NZ_CP032664.1"/>
</dbReference>
<accession>A0A7T8E954</accession>
<evidence type="ECO:0000313" key="1">
    <source>
        <dbReference type="EMBL" id="QQO82113.1"/>
    </source>
</evidence>
<proteinExistence type="predicted"/>
<gene>
    <name evidence="1" type="ORF">D7032_01910</name>
</gene>